<feature type="region of interest" description="Disordered" evidence="1">
    <location>
        <begin position="44"/>
        <end position="77"/>
    </location>
</feature>
<gene>
    <name evidence="2" type="ORF">N7468_003256</name>
</gene>
<evidence type="ECO:0000256" key="1">
    <source>
        <dbReference type="SAM" id="MobiDB-lite"/>
    </source>
</evidence>
<protein>
    <submittedName>
        <fullName evidence="2">Uncharacterized protein</fullName>
    </submittedName>
</protein>
<keyword evidence="3" id="KW-1185">Reference proteome</keyword>
<name>A0A9W9P6C3_9EURO</name>
<reference evidence="2" key="1">
    <citation type="submission" date="2022-11" db="EMBL/GenBank/DDBJ databases">
        <authorList>
            <person name="Petersen C."/>
        </authorList>
    </citation>
    <scope>NUCLEOTIDE SEQUENCE</scope>
    <source>
        <strain evidence="2">IBT 19713</strain>
    </source>
</reference>
<dbReference type="GeneID" id="83199856"/>
<organism evidence="2 3">
    <name type="scientific">Penicillium chermesinum</name>
    <dbReference type="NCBI Taxonomy" id="63820"/>
    <lineage>
        <taxon>Eukaryota</taxon>
        <taxon>Fungi</taxon>
        <taxon>Dikarya</taxon>
        <taxon>Ascomycota</taxon>
        <taxon>Pezizomycotina</taxon>
        <taxon>Eurotiomycetes</taxon>
        <taxon>Eurotiomycetidae</taxon>
        <taxon>Eurotiales</taxon>
        <taxon>Aspergillaceae</taxon>
        <taxon>Penicillium</taxon>
    </lineage>
</organism>
<dbReference type="AlphaFoldDB" id="A0A9W9P6C3"/>
<evidence type="ECO:0000313" key="2">
    <source>
        <dbReference type="EMBL" id="KAJ5238637.1"/>
    </source>
</evidence>
<sequence length="77" mass="8566">MPPQNDKVAVMPPGHQDKRQSFDAELHHLYFDDNESFFPPAWLGKDSVTRRSSNDSTTSKASGTETSRAESALNLSE</sequence>
<comment type="caution">
    <text evidence="2">The sequence shown here is derived from an EMBL/GenBank/DDBJ whole genome shotgun (WGS) entry which is preliminary data.</text>
</comment>
<evidence type="ECO:0000313" key="3">
    <source>
        <dbReference type="Proteomes" id="UP001150941"/>
    </source>
</evidence>
<feature type="compositionally biased region" description="Polar residues" evidence="1">
    <location>
        <begin position="54"/>
        <end position="66"/>
    </location>
</feature>
<reference evidence="2" key="2">
    <citation type="journal article" date="2023" name="IMA Fungus">
        <title>Comparative genomic study of the Penicillium genus elucidates a diverse pangenome and 15 lateral gene transfer events.</title>
        <authorList>
            <person name="Petersen C."/>
            <person name="Sorensen T."/>
            <person name="Nielsen M.R."/>
            <person name="Sondergaard T.E."/>
            <person name="Sorensen J.L."/>
            <person name="Fitzpatrick D.A."/>
            <person name="Frisvad J.C."/>
            <person name="Nielsen K.L."/>
        </authorList>
    </citation>
    <scope>NUCLEOTIDE SEQUENCE</scope>
    <source>
        <strain evidence="2">IBT 19713</strain>
    </source>
</reference>
<dbReference type="RefSeq" id="XP_058331556.1">
    <property type="nucleotide sequence ID" value="XM_058472553.1"/>
</dbReference>
<dbReference type="Proteomes" id="UP001150941">
    <property type="component" value="Unassembled WGS sequence"/>
</dbReference>
<accession>A0A9W9P6C3</accession>
<dbReference type="EMBL" id="JAPQKS010000003">
    <property type="protein sequence ID" value="KAJ5238637.1"/>
    <property type="molecule type" value="Genomic_DNA"/>
</dbReference>
<proteinExistence type="predicted"/>
<dbReference type="OrthoDB" id="4475146at2759"/>